<reference evidence="1 2" key="1">
    <citation type="submission" date="2020-01" db="EMBL/GenBank/DDBJ databases">
        <authorList>
            <consortium name="DOE Joint Genome Institute"/>
            <person name="Haridas S."/>
            <person name="Albert R."/>
            <person name="Binder M."/>
            <person name="Bloem J."/>
            <person name="Labutti K."/>
            <person name="Salamov A."/>
            <person name="Andreopoulos B."/>
            <person name="Baker S.E."/>
            <person name="Barry K."/>
            <person name="Bills G."/>
            <person name="Bluhm B.H."/>
            <person name="Cannon C."/>
            <person name="Castanera R."/>
            <person name="Culley D.E."/>
            <person name="Daum C."/>
            <person name="Ezra D."/>
            <person name="Gonzalez J.B."/>
            <person name="Henrissat B."/>
            <person name="Kuo A."/>
            <person name="Liang C."/>
            <person name="Lipzen A."/>
            <person name="Lutzoni F."/>
            <person name="Magnuson J."/>
            <person name="Mondo S."/>
            <person name="Nolan M."/>
            <person name="Ohm R."/>
            <person name="Pangilinan J."/>
            <person name="Park H.-J.H."/>
            <person name="Ramirez L."/>
            <person name="Alfaro M."/>
            <person name="Sun H."/>
            <person name="Tritt A."/>
            <person name="Yoshinaga Y."/>
            <person name="Zwiers L.-H.L."/>
            <person name="Turgeon B.G."/>
            <person name="Goodwin S.B."/>
            <person name="Spatafora J.W."/>
            <person name="Crous P.W."/>
            <person name="Grigoriev I.V."/>
        </authorList>
    </citation>
    <scope>NUCLEOTIDE SEQUENCE [LARGE SCALE GENOMIC DNA]</scope>
    <source>
        <strain evidence="1 2">CBS 611.86</strain>
    </source>
</reference>
<name>A0A7C8IFC8_9PLEO</name>
<comment type="caution">
    <text evidence="1">The sequence shown here is derived from an EMBL/GenBank/DDBJ whole genome shotgun (WGS) entry which is preliminary data.</text>
</comment>
<gene>
    <name evidence="1" type="ORF">BDV95DRAFT_16190</name>
</gene>
<proteinExistence type="predicted"/>
<dbReference type="EMBL" id="JAADJZ010000001">
    <property type="protein sequence ID" value="KAF2878254.1"/>
    <property type="molecule type" value="Genomic_DNA"/>
</dbReference>
<protein>
    <submittedName>
        <fullName evidence="1">Uncharacterized protein</fullName>
    </submittedName>
</protein>
<keyword evidence="2" id="KW-1185">Reference proteome</keyword>
<evidence type="ECO:0000313" key="2">
    <source>
        <dbReference type="Proteomes" id="UP000481861"/>
    </source>
</evidence>
<accession>A0A7C8IFC8</accession>
<organism evidence="1 2">
    <name type="scientific">Massariosphaeria phaeospora</name>
    <dbReference type="NCBI Taxonomy" id="100035"/>
    <lineage>
        <taxon>Eukaryota</taxon>
        <taxon>Fungi</taxon>
        <taxon>Dikarya</taxon>
        <taxon>Ascomycota</taxon>
        <taxon>Pezizomycotina</taxon>
        <taxon>Dothideomycetes</taxon>
        <taxon>Pleosporomycetidae</taxon>
        <taxon>Pleosporales</taxon>
        <taxon>Pleosporales incertae sedis</taxon>
        <taxon>Massariosphaeria</taxon>
    </lineage>
</organism>
<dbReference type="AlphaFoldDB" id="A0A7C8IFC8"/>
<sequence length="163" mass="18643">MEDTSTKCLRKVHEPRSVQHWQVLPEDVDDMAYVTLAQVVLLIAYNLSSLPHEHTLHDETRFHQGFPTYLEYLKSPSEPTIIAKIDNLLGFVSYAHCVEGNSDIPRSEISIAKRPLNLRRLTQIQTNSCYSPSTKIKEPADIAIVHSFLNFTHDKRGRDSSRD</sequence>
<evidence type="ECO:0000313" key="1">
    <source>
        <dbReference type="EMBL" id="KAF2878254.1"/>
    </source>
</evidence>
<dbReference type="Proteomes" id="UP000481861">
    <property type="component" value="Unassembled WGS sequence"/>
</dbReference>